<keyword evidence="4" id="KW-1185">Reference proteome</keyword>
<dbReference type="OrthoDB" id="10412867at2759"/>
<dbReference type="Proteomes" id="UP000290288">
    <property type="component" value="Unassembled WGS sequence"/>
</dbReference>
<proteinExistence type="predicted"/>
<feature type="region of interest" description="Disordered" evidence="1">
    <location>
        <begin position="272"/>
        <end position="293"/>
    </location>
</feature>
<sequence length="293" mass="31315">MQLLNISRFSYLHFPAKKLANYSRSLSNKRALTTLFFGGRRPVSSVFLTGIVLGTGFIVPIAGFYHFSGLRGAVGTVRVVGAEIKLAQALVHRDGTPSQSLSVLRVAAKTFVQGNPVALFLIDKAFDAVDAAVDAHAKEAAVVIDNLGAKMNDIVEQQETVTLPAMVDMVKVVQTETEKLHEGAWEAERNPELHETVLQALEGAGQDIAKFAENVGKSIASLFAGNAPDQAQAPSGEPQEVTDNGSQDLMKSEPQDVMDAEPHVIVDDELQASVADEPQVVVDGNSAVKENEG</sequence>
<keyword evidence="2" id="KW-1133">Transmembrane helix</keyword>
<evidence type="ECO:0000313" key="3">
    <source>
        <dbReference type="EMBL" id="RXW23343.1"/>
    </source>
</evidence>
<protein>
    <recommendedName>
        <fullName evidence="5">Transmembrane protein</fullName>
    </recommendedName>
</protein>
<dbReference type="STRING" id="2316362.A0A4Q2DTC1"/>
<evidence type="ECO:0000313" key="4">
    <source>
        <dbReference type="Proteomes" id="UP000290288"/>
    </source>
</evidence>
<comment type="caution">
    <text evidence="3">The sequence shown here is derived from an EMBL/GenBank/DDBJ whole genome shotgun (WGS) entry which is preliminary data.</text>
</comment>
<name>A0A4Q2DTC1_9AGAR</name>
<keyword evidence="2" id="KW-0812">Transmembrane</keyword>
<feature type="transmembrane region" description="Helical" evidence="2">
    <location>
        <begin position="46"/>
        <end position="67"/>
    </location>
</feature>
<evidence type="ECO:0000256" key="2">
    <source>
        <dbReference type="SAM" id="Phobius"/>
    </source>
</evidence>
<feature type="region of interest" description="Disordered" evidence="1">
    <location>
        <begin position="227"/>
        <end position="258"/>
    </location>
</feature>
<reference evidence="3 4" key="1">
    <citation type="submission" date="2019-01" db="EMBL/GenBank/DDBJ databases">
        <title>Draft genome sequence of Psathyrella aberdarensis IHI B618.</title>
        <authorList>
            <person name="Buettner E."/>
            <person name="Kellner H."/>
        </authorList>
    </citation>
    <scope>NUCLEOTIDE SEQUENCE [LARGE SCALE GENOMIC DNA]</scope>
    <source>
        <strain evidence="3 4">IHI B618</strain>
    </source>
</reference>
<dbReference type="AlphaFoldDB" id="A0A4Q2DTC1"/>
<keyword evidence="2" id="KW-0472">Membrane</keyword>
<evidence type="ECO:0008006" key="5">
    <source>
        <dbReference type="Google" id="ProtNLM"/>
    </source>
</evidence>
<accession>A0A4Q2DTC1</accession>
<evidence type="ECO:0000256" key="1">
    <source>
        <dbReference type="SAM" id="MobiDB-lite"/>
    </source>
</evidence>
<gene>
    <name evidence="3" type="ORF">EST38_g2511</name>
</gene>
<dbReference type="EMBL" id="SDEE01000044">
    <property type="protein sequence ID" value="RXW23343.1"/>
    <property type="molecule type" value="Genomic_DNA"/>
</dbReference>
<organism evidence="3 4">
    <name type="scientific">Candolleomyces aberdarensis</name>
    <dbReference type="NCBI Taxonomy" id="2316362"/>
    <lineage>
        <taxon>Eukaryota</taxon>
        <taxon>Fungi</taxon>
        <taxon>Dikarya</taxon>
        <taxon>Basidiomycota</taxon>
        <taxon>Agaricomycotina</taxon>
        <taxon>Agaricomycetes</taxon>
        <taxon>Agaricomycetidae</taxon>
        <taxon>Agaricales</taxon>
        <taxon>Agaricineae</taxon>
        <taxon>Psathyrellaceae</taxon>
        <taxon>Candolleomyces</taxon>
    </lineage>
</organism>